<sequence>MQTSDHEHSLSSASPYGPGGTEAPLSPVSQLSHIDILQLLSIETASPDSDIFAQSTGLELSSSASQHSASEIVQEPAQETPEEPAQEQVTPSAPTTPAPPQSPQNPPPDTTYDLDSWSSPIDFTYYGSTVANAPDKHHWHVTRTATILTHTYTCPVQALDWDKVIANLLQWCSLGQQQQQQQQNEDTRLSPSSSTTDYTRHYREPRHPPRPASPVPIHGIIKCAPFVQIFTELSPTRFPTLAPRHAGRFARFQHKGQYMFRLTDDIDAIPSLYHEVIMSKEPEYEPQSPEAVFDPQ</sequence>
<feature type="compositionally biased region" description="Basic and acidic residues" evidence="1">
    <location>
        <begin position="198"/>
        <end position="207"/>
    </location>
</feature>
<reference evidence="2 3" key="1">
    <citation type="submission" date="2018-02" db="EMBL/GenBank/DDBJ databases">
        <title>The genomes of Aspergillus section Nigri reveals drivers in fungal speciation.</title>
        <authorList>
            <consortium name="DOE Joint Genome Institute"/>
            <person name="Vesth T.C."/>
            <person name="Nybo J."/>
            <person name="Theobald S."/>
            <person name="Brandl J."/>
            <person name="Frisvad J.C."/>
            <person name="Nielsen K.F."/>
            <person name="Lyhne E.K."/>
            <person name="Kogle M.E."/>
            <person name="Kuo A."/>
            <person name="Riley R."/>
            <person name="Clum A."/>
            <person name="Nolan M."/>
            <person name="Lipzen A."/>
            <person name="Salamov A."/>
            <person name="Henrissat B."/>
            <person name="Wiebenga A."/>
            <person name="De vries R.P."/>
            <person name="Grigoriev I.V."/>
            <person name="Mortensen U.H."/>
            <person name="Andersen M.R."/>
            <person name="Baker S.E."/>
        </authorList>
    </citation>
    <scope>NUCLEOTIDE SEQUENCE [LARGE SCALE GENOMIC DNA]</scope>
    <source>
        <strain evidence="2 3">CBS 101889</strain>
    </source>
</reference>
<protein>
    <submittedName>
        <fullName evidence="2">Uncharacterized protein</fullName>
    </submittedName>
</protein>
<dbReference type="RefSeq" id="XP_025556813.1">
    <property type="nucleotide sequence ID" value="XM_025696607.1"/>
</dbReference>
<organism evidence="2 3">
    <name type="scientific">Aspergillus homomorphus (strain CBS 101889)</name>
    <dbReference type="NCBI Taxonomy" id="1450537"/>
    <lineage>
        <taxon>Eukaryota</taxon>
        <taxon>Fungi</taxon>
        <taxon>Dikarya</taxon>
        <taxon>Ascomycota</taxon>
        <taxon>Pezizomycotina</taxon>
        <taxon>Eurotiomycetes</taxon>
        <taxon>Eurotiomycetidae</taxon>
        <taxon>Eurotiales</taxon>
        <taxon>Aspergillaceae</taxon>
        <taxon>Aspergillus</taxon>
        <taxon>Aspergillus subgen. Circumdati</taxon>
    </lineage>
</organism>
<proteinExistence type="predicted"/>
<evidence type="ECO:0000313" key="3">
    <source>
        <dbReference type="Proteomes" id="UP000248961"/>
    </source>
</evidence>
<dbReference type="OrthoDB" id="4501131at2759"/>
<dbReference type="Proteomes" id="UP000248961">
    <property type="component" value="Unassembled WGS sequence"/>
</dbReference>
<feature type="region of interest" description="Disordered" evidence="1">
    <location>
        <begin position="1"/>
        <end position="27"/>
    </location>
</feature>
<dbReference type="GeneID" id="37200896"/>
<dbReference type="AlphaFoldDB" id="A0A395ICV6"/>
<dbReference type="EMBL" id="KZ824267">
    <property type="protein sequence ID" value="RAL17659.1"/>
    <property type="molecule type" value="Genomic_DNA"/>
</dbReference>
<feature type="compositionally biased region" description="Pro residues" evidence="1">
    <location>
        <begin position="94"/>
        <end position="109"/>
    </location>
</feature>
<evidence type="ECO:0000313" key="2">
    <source>
        <dbReference type="EMBL" id="RAL17659.1"/>
    </source>
</evidence>
<feature type="region of interest" description="Disordered" evidence="1">
    <location>
        <begin position="181"/>
        <end position="215"/>
    </location>
</feature>
<feature type="compositionally biased region" description="Low complexity" evidence="1">
    <location>
        <begin position="61"/>
        <end position="79"/>
    </location>
</feature>
<keyword evidence="3" id="KW-1185">Reference proteome</keyword>
<name>A0A395ICV6_ASPHC</name>
<evidence type="ECO:0000256" key="1">
    <source>
        <dbReference type="SAM" id="MobiDB-lite"/>
    </source>
</evidence>
<dbReference type="VEuPathDB" id="FungiDB:BO97DRAFT_419892"/>
<accession>A0A395ICV6</accession>
<gene>
    <name evidence="2" type="ORF">BO97DRAFT_419892</name>
</gene>
<feature type="region of interest" description="Disordered" evidence="1">
    <location>
        <begin position="56"/>
        <end position="116"/>
    </location>
</feature>